<dbReference type="GO" id="GO:0048066">
    <property type="term" value="P:developmental pigmentation"/>
    <property type="evidence" value="ECO:0007669"/>
    <property type="project" value="TreeGrafter"/>
</dbReference>
<organism evidence="15">
    <name type="scientific">Petromyzon marinus</name>
    <name type="common">Sea lamprey</name>
    <dbReference type="NCBI Taxonomy" id="7757"/>
    <lineage>
        <taxon>Eukaryota</taxon>
        <taxon>Metazoa</taxon>
        <taxon>Chordata</taxon>
        <taxon>Craniata</taxon>
        <taxon>Vertebrata</taxon>
        <taxon>Cyclostomata</taxon>
        <taxon>Hyperoartia</taxon>
        <taxon>Petromyzontiformes</taxon>
        <taxon>Petromyzontidae</taxon>
        <taxon>Petromyzon</taxon>
    </lineage>
</organism>
<feature type="transmembrane region" description="Helical" evidence="12">
    <location>
        <begin position="249"/>
        <end position="274"/>
    </location>
</feature>
<dbReference type="InterPro" id="IPR017452">
    <property type="entry name" value="GPCR_Rhodpsn_7TM"/>
</dbReference>
<dbReference type="PRINTS" id="PR00237">
    <property type="entry name" value="GPCRRHODOPSN"/>
</dbReference>
<dbReference type="InterPro" id="IPR000276">
    <property type="entry name" value="GPCR_Rhodpsn"/>
</dbReference>
<dbReference type="GO" id="GO:0048484">
    <property type="term" value="P:enteric nervous system development"/>
    <property type="evidence" value="ECO:0007669"/>
    <property type="project" value="InterPro"/>
</dbReference>
<feature type="transmembrane region" description="Helical" evidence="12">
    <location>
        <begin position="179"/>
        <end position="199"/>
    </location>
</feature>
<feature type="signal peptide" evidence="13">
    <location>
        <begin position="1"/>
        <end position="38"/>
    </location>
</feature>
<dbReference type="EMBL" id="KX670810">
    <property type="protein sequence ID" value="AOT83935.1"/>
    <property type="molecule type" value="mRNA"/>
</dbReference>
<keyword evidence="5 10" id="KW-0297">G-protein coupled receptor</keyword>
<dbReference type="PROSITE" id="PS00237">
    <property type="entry name" value="G_PROTEIN_RECEP_F1_1"/>
    <property type="match status" value="1"/>
</dbReference>
<evidence type="ECO:0000313" key="15">
    <source>
        <dbReference type="EMBL" id="AOT83935.1"/>
    </source>
</evidence>
<evidence type="ECO:0000256" key="12">
    <source>
        <dbReference type="SAM" id="Phobius"/>
    </source>
</evidence>
<keyword evidence="13" id="KW-0732">Signal</keyword>
<reference evidence="15" key="1">
    <citation type="journal article" date="2016" name="Sci. Rep.">
        <title>Embryonic expression of endothelins and their receptors in lamprey and frog reveals stem vertebrate origins of complex Endothelin signaling.</title>
        <authorList>
            <person name="Square T."/>
            <person name="Jandzik D."/>
            <person name="Cattell M."/>
            <person name="Hansen A."/>
            <person name="Medeiros D.M."/>
        </authorList>
    </citation>
    <scope>NUCLEOTIDE SEQUENCE</scope>
</reference>
<dbReference type="GO" id="GO:0005886">
    <property type="term" value="C:plasma membrane"/>
    <property type="evidence" value="ECO:0007669"/>
    <property type="project" value="UniProtKB-SubCell"/>
</dbReference>
<keyword evidence="6 12" id="KW-0472">Membrane</keyword>
<dbReference type="Pfam" id="PF00001">
    <property type="entry name" value="7tm_1"/>
    <property type="match status" value="1"/>
</dbReference>
<dbReference type="PRINTS" id="PR00366">
    <property type="entry name" value="ENDOTHELINR"/>
</dbReference>
<evidence type="ECO:0000256" key="11">
    <source>
        <dbReference type="SAM" id="MobiDB-lite"/>
    </source>
</evidence>
<evidence type="ECO:0000259" key="14">
    <source>
        <dbReference type="PROSITE" id="PS50262"/>
    </source>
</evidence>
<evidence type="ECO:0000256" key="3">
    <source>
        <dbReference type="ARBA" id="ARBA00022692"/>
    </source>
</evidence>
<dbReference type="InterPro" id="IPR000499">
    <property type="entry name" value="Endthln_rcpt"/>
</dbReference>
<evidence type="ECO:0000256" key="6">
    <source>
        <dbReference type="ARBA" id="ARBA00023136"/>
    </source>
</evidence>
<dbReference type="SUPFAM" id="SSF81321">
    <property type="entry name" value="Family A G protein-coupled receptor-like"/>
    <property type="match status" value="1"/>
</dbReference>
<keyword evidence="4 12" id="KW-1133">Transmembrane helix</keyword>
<dbReference type="GO" id="GO:0008217">
    <property type="term" value="P:regulation of blood pressure"/>
    <property type="evidence" value="ECO:0007669"/>
    <property type="project" value="InterPro"/>
</dbReference>
<evidence type="ECO:0000256" key="4">
    <source>
        <dbReference type="ARBA" id="ARBA00022989"/>
    </source>
</evidence>
<dbReference type="SMART" id="SM01381">
    <property type="entry name" value="7TM_GPCR_Srsx"/>
    <property type="match status" value="1"/>
</dbReference>
<feature type="region of interest" description="Disordered" evidence="11">
    <location>
        <begin position="468"/>
        <end position="491"/>
    </location>
</feature>
<dbReference type="PANTHER" id="PTHR46099">
    <property type="entry name" value="G_PROTEIN_RECEP_F1_2 DOMAIN-CONTAINING PROTEIN"/>
    <property type="match status" value="1"/>
</dbReference>
<feature type="transmembrane region" description="Helical" evidence="12">
    <location>
        <begin position="410"/>
        <end position="430"/>
    </location>
</feature>
<evidence type="ECO:0000256" key="10">
    <source>
        <dbReference type="RuleBase" id="RU000688"/>
    </source>
</evidence>
<feature type="transmembrane region" description="Helical" evidence="12">
    <location>
        <begin position="362"/>
        <end position="380"/>
    </location>
</feature>
<feature type="chain" id="PRO_5009107624" evidence="13">
    <location>
        <begin position="39"/>
        <end position="491"/>
    </location>
</feature>
<feature type="domain" description="G-protein coupled receptors family 1 profile" evidence="14">
    <location>
        <begin position="158"/>
        <end position="427"/>
    </location>
</feature>
<dbReference type="PROSITE" id="PS50262">
    <property type="entry name" value="G_PROTEIN_RECEP_F1_2"/>
    <property type="match status" value="1"/>
</dbReference>
<keyword evidence="2" id="KW-1003">Cell membrane</keyword>
<evidence type="ECO:0000256" key="8">
    <source>
        <dbReference type="ARBA" id="ARBA00023170"/>
    </source>
</evidence>
<dbReference type="Gene3D" id="1.20.1070.10">
    <property type="entry name" value="Rhodopsin 7-helix transmembrane proteins"/>
    <property type="match status" value="1"/>
</dbReference>
<evidence type="ECO:0000256" key="9">
    <source>
        <dbReference type="ARBA" id="ARBA00023224"/>
    </source>
</evidence>
<keyword evidence="9 10" id="KW-0807">Transducer</keyword>
<proteinExistence type="evidence at transcript level"/>
<gene>
    <name evidence="15" type="primary">ednRB</name>
</gene>
<feature type="transmembrane region" description="Helical" evidence="12">
    <location>
        <begin position="315"/>
        <end position="341"/>
    </location>
</feature>
<evidence type="ECO:0000256" key="2">
    <source>
        <dbReference type="ARBA" id="ARBA00022475"/>
    </source>
</evidence>
<dbReference type="PANTHER" id="PTHR46099:SF1">
    <property type="entry name" value="ENDOTHELIN RECEPTOR TYPE B-LIKE"/>
    <property type="match status" value="1"/>
</dbReference>
<dbReference type="InterPro" id="IPR051193">
    <property type="entry name" value="GPCR_endothelin_rcpt"/>
</dbReference>
<dbReference type="FunFam" id="1.20.1070.10:FF:000076">
    <property type="entry name" value="Endothelin receptor type B"/>
    <property type="match status" value="1"/>
</dbReference>
<keyword evidence="3 10" id="KW-0812">Transmembrane</keyword>
<sequence length="491" mass="52599">MAPPPPPPAAATATRLMTMAMSGLLLIMLMLSCLGAQAVTLHDTGATPAPQMGGATPSAEEPPIPRSTGHPTATRIIGIAKGNGSSSSSNSSDIVSSGSFGNIVSGGGVVPGAPGNGTRARGPPPWRAPCARQLEIRRTFKAVNTAVSSAVFVVGLVGNATLLRIIWRNKRMRNGPNALIGSLALGDLLYIVIALPVSVYKLLAEDWPFGVALCKAVPFVQKASVGITVLSLCALSVDRYRAVASWSRIQGMGVPVCTALEIVAIWLLSLLLAAPEAVGFDLLVSEYRGVTLRTCMLAPQQSGAFMRVYKVAKDWWLLGFYYCMPLACTGAFYSLMACEMLSRKRGDLRLSLSDHLKQRREVAKTVFCLVLVFAVCWFPLHLSRTLKNSVYSAVDPGRCDLLSSLLVLDYVGVNMTCINSCINPIALYLVSKRFKNCFKSCLCCWCEGNALLGGPGPRNKVFYSKWRGRGPPELGGSERSTTRSSHKYSSS</sequence>
<keyword evidence="8 10" id="KW-0675">Receptor</keyword>
<evidence type="ECO:0000256" key="5">
    <source>
        <dbReference type="ARBA" id="ARBA00023040"/>
    </source>
</evidence>
<dbReference type="GO" id="GO:0004962">
    <property type="term" value="F:endothelin receptor activity"/>
    <property type="evidence" value="ECO:0007669"/>
    <property type="project" value="InterPro"/>
</dbReference>
<dbReference type="AlphaFoldDB" id="A0A1D8GWI2"/>
<evidence type="ECO:0000256" key="1">
    <source>
        <dbReference type="ARBA" id="ARBA00004651"/>
    </source>
</evidence>
<reference evidence="15" key="2">
    <citation type="submission" date="2016-08" db="EMBL/GenBank/DDBJ databases">
        <authorList>
            <person name="Seilhamer J.J."/>
        </authorList>
    </citation>
    <scope>NUCLEOTIDE SEQUENCE</scope>
</reference>
<evidence type="ECO:0000256" key="13">
    <source>
        <dbReference type="SAM" id="SignalP"/>
    </source>
</evidence>
<comment type="similarity">
    <text evidence="10">Belongs to the G-protein coupled receptor 1 family.</text>
</comment>
<feature type="transmembrane region" description="Helical" evidence="12">
    <location>
        <begin position="146"/>
        <end position="167"/>
    </location>
</feature>
<dbReference type="GO" id="GO:0042310">
    <property type="term" value="P:vasoconstriction"/>
    <property type="evidence" value="ECO:0007669"/>
    <property type="project" value="InterPro"/>
</dbReference>
<evidence type="ECO:0000256" key="7">
    <source>
        <dbReference type="ARBA" id="ARBA00023157"/>
    </source>
</evidence>
<accession>A0A1D8GWI2</accession>
<feature type="region of interest" description="Disordered" evidence="11">
    <location>
        <begin position="45"/>
        <end position="71"/>
    </location>
</feature>
<name>A0A1D8GWI2_PETMA</name>
<keyword evidence="7" id="KW-1015">Disulfide bond</keyword>
<comment type="subcellular location">
    <subcellularLocation>
        <location evidence="1">Cell membrane</location>
        <topology evidence="1">Multi-pass membrane protein</topology>
    </subcellularLocation>
</comment>
<protein>
    <submittedName>
        <fullName evidence="15">Endothelin receptor B</fullName>
    </submittedName>
</protein>